<dbReference type="eggNOG" id="COG2188">
    <property type="taxonomic scope" value="Bacteria"/>
</dbReference>
<evidence type="ECO:0000313" key="2">
    <source>
        <dbReference type="EMBL" id="CAG36783.1"/>
    </source>
</evidence>
<dbReference type="HOGENOM" id="CLU_1945294_0_0_7"/>
<dbReference type="AlphaFoldDB" id="Q6ALJ2"/>
<keyword evidence="3" id="KW-1185">Reference proteome</keyword>
<dbReference type="KEGG" id="dps:DP2054"/>
<protein>
    <submittedName>
        <fullName evidence="2">Uncharacterized protein</fullName>
    </submittedName>
</protein>
<evidence type="ECO:0000256" key="1">
    <source>
        <dbReference type="SAM" id="MobiDB-lite"/>
    </source>
</evidence>
<dbReference type="EMBL" id="CR522870">
    <property type="protein sequence ID" value="CAG36783.1"/>
    <property type="molecule type" value="Genomic_DNA"/>
</dbReference>
<organism evidence="2 3">
    <name type="scientific">Desulfotalea psychrophila (strain LSv54 / DSM 12343)</name>
    <dbReference type="NCBI Taxonomy" id="177439"/>
    <lineage>
        <taxon>Bacteria</taxon>
        <taxon>Pseudomonadati</taxon>
        <taxon>Thermodesulfobacteriota</taxon>
        <taxon>Desulfobulbia</taxon>
        <taxon>Desulfobulbales</taxon>
        <taxon>Desulfocapsaceae</taxon>
        <taxon>Desulfotalea</taxon>
    </lineage>
</organism>
<reference evidence="3" key="1">
    <citation type="journal article" date="2004" name="Environ. Microbiol.">
        <title>The genome of Desulfotalea psychrophila, a sulfate-reducing bacterium from permanently cold Arctic sediments.</title>
        <authorList>
            <person name="Rabus R."/>
            <person name="Ruepp A."/>
            <person name="Frickey T."/>
            <person name="Rattei T."/>
            <person name="Fartmann B."/>
            <person name="Stark M."/>
            <person name="Bauer M."/>
            <person name="Zibat A."/>
            <person name="Lombardot T."/>
            <person name="Becker I."/>
            <person name="Amann J."/>
            <person name="Gellner K."/>
            <person name="Teeling H."/>
            <person name="Leuschner W.D."/>
            <person name="Gloeckner F.-O."/>
            <person name="Lupas A.N."/>
            <person name="Amann R."/>
            <person name="Klenk H.-P."/>
        </authorList>
    </citation>
    <scope>NUCLEOTIDE SEQUENCE [LARGE SCALE GENOMIC DNA]</scope>
    <source>
        <strain evidence="3">DSM 12343 / LSv54</strain>
    </source>
</reference>
<proteinExistence type="predicted"/>
<dbReference type="Proteomes" id="UP000000602">
    <property type="component" value="Chromosome"/>
</dbReference>
<gene>
    <name evidence="2" type="ordered locus">DP2054</name>
</gene>
<evidence type="ECO:0000313" key="3">
    <source>
        <dbReference type="Proteomes" id="UP000000602"/>
    </source>
</evidence>
<feature type="region of interest" description="Disordered" evidence="1">
    <location>
        <begin position="77"/>
        <end position="105"/>
    </location>
</feature>
<accession>Q6ALJ2</accession>
<name>Q6ALJ2_DESPS</name>
<sequence length="129" mass="14453">MVKMDRDLLNHWSWEEESFTFAQAIIDLYLRASYRSRTLRINGAFFSIGRGQQARSEVSRAVVTIWNGYDSWPKGEAFPPLHPMPPRPSCQAPREFKKASSNSSNSISANFSAAQLGRMGIAPNMGGGW</sequence>